<dbReference type="EMBL" id="FMZC01000013">
    <property type="protein sequence ID" value="SDE21002.1"/>
    <property type="molecule type" value="Genomic_DNA"/>
</dbReference>
<feature type="compositionally biased region" description="Polar residues" evidence="1">
    <location>
        <begin position="1"/>
        <end position="10"/>
    </location>
</feature>
<dbReference type="NCBIfam" id="NF041344">
    <property type="entry name" value="XopF"/>
    <property type="match status" value="1"/>
</dbReference>
<dbReference type="AlphaFoldDB" id="A0A1G7B234"/>
<organism evidence="2 3">
    <name type="scientific">Paracidovorax valerianellae</name>
    <dbReference type="NCBI Taxonomy" id="187868"/>
    <lineage>
        <taxon>Bacteria</taxon>
        <taxon>Pseudomonadati</taxon>
        <taxon>Pseudomonadota</taxon>
        <taxon>Betaproteobacteria</taxon>
        <taxon>Burkholderiales</taxon>
        <taxon>Comamonadaceae</taxon>
        <taxon>Paracidovorax</taxon>
    </lineage>
</organism>
<evidence type="ECO:0000313" key="2">
    <source>
        <dbReference type="EMBL" id="SDE21002.1"/>
    </source>
</evidence>
<proteinExistence type="predicted"/>
<dbReference type="NCBIfam" id="NF041346">
    <property type="entry name" value="XopF2"/>
    <property type="match status" value="1"/>
</dbReference>
<sequence>MEPLNTTRARNAQAVPPRTGANEVSPTPSADTARSQRLAHDRLNARGLPVSTESGPLRRVPLPERESTSQAAGSTSRSAGDVVINMPSSDDGTGHDAAPPQGWLSAIGQTVQSGGRFVAHSVGAALSTAQTVAGQVVWSRQAPATETTEALETTEPVQDVAIELAHLDAAVANDAIGSHPPLPQTAGGRVMAALDDMLLQSDTPEQRELATTYRQWAAEKADAQEAAGVGSYSIRIGDAALPAAYDFVRQTLSSMSRSPATNAMATAIGPRSGLNAAGQSVNVGELSNQYDPALAGGTIGGLTAHMVDTTLLSAMDRRAAEANFPRFKAIDPKILVPDPCPVQLRVVDGKKVFWKPVTAGALDGNLGQPTMNELKAQVALRRKSVASLQAALDGKQWGVLAQPLVTAGFNVLRRHVMPIHAFTNPAQVFGHSLWASGLGGGVTKLTLGLGKSVAYTQVDDLAGGTQKHKTNVFARSLPHPEMPAASLSDISGLGSYGLEVVKEALDLTQHFWTGPWRTSGSLLPNFDDVSARLSDLGRTIASNVMASVGSTGIGALVGQLGRGGSNSALAGESLRSLGYMLQQAGQSSSNDFVWQATKEYLGGTSHDLSDSLDASRANKHVRLQNEALHLQAAAAAGAARLRDEALSVSSDEALYLSTAFDVLAGLQSREKPAVGDLEIAQKLLHAGVAGAGSEQASIAQVQALVDKAVRVLGQDAHLESWTKLKTE</sequence>
<feature type="region of interest" description="Disordered" evidence="1">
    <location>
        <begin position="1"/>
        <end position="97"/>
    </location>
</feature>
<accession>A0A1G7B234</accession>
<evidence type="ECO:0000256" key="1">
    <source>
        <dbReference type="SAM" id="MobiDB-lite"/>
    </source>
</evidence>
<feature type="compositionally biased region" description="Polar residues" evidence="1">
    <location>
        <begin position="22"/>
        <end position="35"/>
    </location>
</feature>
<protein>
    <submittedName>
        <fullName evidence="2">Uncharacterized protein</fullName>
    </submittedName>
</protein>
<reference evidence="2 3" key="1">
    <citation type="submission" date="2016-10" db="EMBL/GenBank/DDBJ databases">
        <authorList>
            <person name="de Groot N.N."/>
        </authorList>
    </citation>
    <scope>NUCLEOTIDE SEQUENCE [LARGE SCALE GENOMIC DNA]</scope>
    <source>
        <strain evidence="2 3">DSM 16619</strain>
    </source>
</reference>
<dbReference type="OrthoDB" id="8802630at2"/>
<dbReference type="Proteomes" id="UP000198781">
    <property type="component" value="Unassembled WGS sequence"/>
</dbReference>
<feature type="compositionally biased region" description="Polar residues" evidence="1">
    <location>
        <begin position="68"/>
        <end position="78"/>
    </location>
</feature>
<name>A0A1G7B234_9BURK</name>
<gene>
    <name evidence="2" type="ORF">SAMN05192589_113144</name>
</gene>
<evidence type="ECO:0000313" key="3">
    <source>
        <dbReference type="Proteomes" id="UP000198781"/>
    </source>
</evidence>
<keyword evidence="3" id="KW-1185">Reference proteome</keyword>
<dbReference type="RefSeq" id="WP_139160445.1">
    <property type="nucleotide sequence ID" value="NZ_FMZC01000013.1"/>
</dbReference>